<name>T1JEW2_STRMM</name>
<dbReference type="PROSITE" id="PS51837">
    <property type="entry name" value="LITAF"/>
    <property type="match status" value="1"/>
</dbReference>
<feature type="domain" description="LITAF" evidence="9">
    <location>
        <begin position="1"/>
        <end position="73"/>
    </location>
</feature>
<proteinExistence type="inferred from homology"/>
<dbReference type="GO" id="GO:0005765">
    <property type="term" value="C:lysosomal membrane"/>
    <property type="evidence" value="ECO:0007669"/>
    <property type="project" value="UniProtKB-SubCell"/>
</dbReference>
<dbReference type="GO" id="GO:0031902">
    <property type="term" value="C:late endosome membrane"/>
    <property type="evidence" value="ECO:0007669"/>
    <property type="project" value="UniProtKB-SubCell"/>
</dbReference>
<comment type="similarity">
    <text evidence="4">Belongs to the CDIP1/LITAF family.</text>
</comment>
<accession>T1JEW2</accession>
<evidence type="ECO:0000256" key="1">
    <source>
        <dbReference type="ARBA" id="ARBA00004414"/>
    </source>
</evidence>
<evidence type="ECO:0000256" key="3">
    <source>
        <dbReference type="ARBA" id="ARBA00004630"/>
    </source>
</evidence>
<dbReference type="HOGENOM" id="CLU_095549_6_1_1"/>
<dbReference type="PANTHER" id="PTHR23292">
    <property type="entry name" value="LIPOPOLYSACCHARIDE-INDUCED TUMOR NECROSIS FACTOR-ALPHA FACTOR"/>
    <property type="match status" value="1"/>
</dbReference>
<evidence type="ECO:0000259" key="9">
    <source>
        <dbReference type="PROSITE" id="PS51837"/>
    </source>
</evidence>
<keyword evidence="8" id="KW-0812">Transmembrane</keyword>
<reference evidence="10" key="2">
    <citation type="submission" date="2015-02" db="UniProtKB">
        <authorList>
            <consortium name="EnsemblMetazoa"/>
        </authorList>
    </citation>
    <scope>IDENTIFICATION</scope>
</reference>
<sequence>MYPTYTGTFGPTPLVVQCPKCGANVVTDTRPSPGTITFILACLLCCLPFCFARCQNVNHYCPDCKVYLATFLR</sequence>
<keyword evidence="8" id="KW-1133">Transmembrane helix</keyword>
<dbReference type="PhylomeDB" id="T1JEW2"/>
<reference evidence="11" key="1">
    <citation type="submission" date="2011-05" db="EMBL/GenBank/DDBJ databases">
        <authorList>
            <person name="Richards S.R."/>
            <person name="Qu J."/>
            <person name="Jiang H."/>
            <person name="Jhangiani S.N."/>
            <person name="Agravi P."/>
            <person name="Goodspeed R."/>
            <person name="Gross S."/>
            <person name="Mandapat C."/>
            <person name="Jackson L."/>
            <person name="Mathew T."/>
            <person name="Pu L."/>
            <person name="Thornton R."/>
            <person name="Saada N."/>
            <person name="Wilczek-Boney K.B."/>
            <person name="Lee S."/>
            <person name="Kovar C."/>
            <person name="Wu Y."/>
            <person name="Scherer S.E."/>
            <person name="Worley K.C."/>
            <person name="Muzny D.M."/>
            <person name="Gibbs R."/>
        </authorList>
    </citation>
    <scope>NUCLEOTIDE SEQUENCE</scope>
    <source>
        <strain evidence="11">Brora</strain>
    </source>
</reference>
<feature type="transmembrane region" description="Helical" evidence="8">
    <location>
        <begin position="34"/>
        <end position="52"/>
    </location>
</feature>
<evidence type="ECO:0000256" key="5">
    <source>
        <dbReference type="ARBA" id="ARBA00022723"/>
    </source>
</evidence>
<keyword evidence="11" id="KW-1185">Reference proteome</keyword>
<keyword evidence="7 8" id="KW-0472">Membrane</keyword>
<evidence type="ECO:0000256" key="7">
    <source>
        <dbReference type="ARBA" id="ARBA00023136"/>
    </source>
</evidence>
<keyword evidence="5" id="KW-0479">Metal-binding</keyword>
<evidence type="ECO:0000256" key="4">
    <source>
        <dbReference type="ARBA" id="ARBA00005975"/>
    </source>
</evidence>
<evidence type="ECO:0000256" key="6">
    <source>
        <dbReference type="ARBA" id="ARBA00022833"/>
    </source>
</evidence>
<dbReference type="EnsemblMetazoa" id="SMAR012365-RA">
    <property type="protein sequence ID" value="SMAR012365-PA"/>
    <property type="gene ID" value="SMAR012365"/>
</dbReference>
<dbReference type="InterPro" id="IPR037519">
    <property type="entry name" value="LITAF_fam"/>
</dbReference>
<dbReference type="Proteomes" id="UP000014500">
    <property type="component" value="Unassembled WGS sequence"/>
</dbReference>
<dbReference type="EMBL" id="JH432130">
    <property type="status" value="NOT_ANNOTATED_CDS"/>
    <property type="molecule type" value="Genomic_DNA"/>
</dbReference>
<dbReference type="InterPro" id="IPR006629">
    <property type="entry name" value="LITAF"/>
</dbReference>
<evidence type="ECO:0000256" key="2">
    <source>
        <dbReference type="ARBA" id="ARBA00004481"/>
    </source>
</evidence>
<dbReference type="AlphaFoldDB" id="T1JEW2"/>
<comment type="subcellular location">
    <subcellularLocation>
        <location evidence="2">Endosome membrane</location>
        <topology evidence="2">Peripheral membrane protein</topology>
    </subcellularLocation>
    <subcellularLocation>
        <location evidence="1">Late endosome membrane</location>
    </subcellularLocation>
    <subcellularLocation>
        <location evidence="3">Lysosome membrane</location>
        <topology evidence="3">Peripheral membrane protein</topology>
        <orientation evidence="3">Cytoplasmic side</orientation>
    </subcellularLocation>
</comment>
<evidence type="ECO:0000313" key="10">
    <source>
        <dbReference type="EnsemblMetazoa" id="SMAR012365-PA"/>
    </source>
</evidence>
<dbReference type="GO" id="GO:0008270">
    <property type="term" value="F:zinc ion binding"/>
    <property type="evidence" value="ECO:0007669"/>
    <property type="project" value="TreeGrafter"/>
</dbReference>
<organism evidence="10 11">
    <name type="scientific">Strigamia maritima</name>
    <name type="common">European centipede</name>
    <name type="synonym">Geophilus maritimus</name>
    <dbReference type="NCBI Taxonomy" id="126957"/>
    <lineage>
        <taxon>Eukaryota</taxon>
        <taxon>Metazoa</taxon>
        <taxon>Ecdysozoa</taxon>
        <taxon>Arthropoda</taxon>
        <taxon>Myriapoda</taxon>
        <taxon>Chilopoda</taxon>
        <taxon>Pleurostigmophora</taxon>
        <taxon>Geophilomorpha</taxon>
        <taxon>Linotaeniidae</taxon>
        <taxon>Strigamia</taxon>
    </lineage>
</organism>
<dbReference type="Pfam" id="PF10601">
    <property type="entry name" value="zf-LITAF-like"/>
    <property type="match status" value="1"/>
</dbReference>
<keyword evidence="6" id="KW-0862">Zinc</keyword>
<dbReference type="SMART" id="SM00714">
    <property type="entry name" value="LITAF"/>
    <property type="match status" value="1"/>
</dbReference>
<evidence type="ECO:0000256" key="8">
    <source>
        <dbReference type="SAM" id="Phobius"/>
    </source>
</evidence>
<dbReference type="PANTHER" id="PTHR23292:SF6">
    <property type="entry name" value="FI16602P1-RELATED"/>
    <property type="match status" value="1"/>
</dbReference>
<evidence type="ECO:0000313" key="11">
    <source>
        <dbReference type="Proteomes" id="UP000014500"/>
    </source>
</evidence>
<protein>
    <recommendedName>
        <fullName evidence="9">LITAF domain-containing protein</fullName>
    </recommendedName>
</protein>